<dbReference type="PANTHER" id="PTHR45931">
    <property type="entry name" value="SI:CH211-59O9.10"/>
    <property type="match status" value="1"/>
</dbReference>
<evidence type="ECO:0000256" key="2">
    <source>
        <dbReference type="ARBA" id="ARBA00022771"/>
    </source>
</evidence>
<sequence length="175" mass="19663">METITEKIHKDPVTGIQTLVGSNHQAHPNFNFSIESTCHSHIRDILLDQLSYNRSSSTILASHIASAANNLGFGVNGFVITLFVTVTTKRVYVVPSESVLQVQRLLCEGRIDGDELKRLKMEAEPCSICLEHLLGSKTGVVPTRLPCLHVFHDRCITKWFSRKNTCPMCRRVLFE</sequence>
<keyword evidence="3" id="KW-0862">Zinc</keyword>
<dbReference type="PANTHER" id="PTHR45931:SF3">
    <property type="entry name" value="RING ZINC FINGER-CONTAINING PROTEIN"/>
    <property type="match status" value="1"/>
</dbReference>
<dbReference type="RefSeq" id="XP_010480409.1">
    <property type="nucleotide sequence ID" value="XM_010482107.1"/>
</dbReference>
<feature type="domain" description="RING-type" evidence="5">
    <location>
        <begin position="126"/>
        <end position="170"/>
    </location>
</feature>
<proteinExistence type="predicted"/>
<name>A0ABM0X4A8_CAMSA</name>
<organism evidence="6 7">
    <name type="scientific">Camelina sativa</name>
    <name type="common">False flax</name>
    <name type="synonym">Myagrum sativum</name>
    <dbReference type="NCBI Taxonomy" id="90675"/>
    <lineage>
        <taxon>Eukaryota</taxon>
        <taxon>Viridiplantae</taxon>
        <taxon>Streptophyta</taxon>
        <taxon>Embryophyta</taxon>
        <taxon>Tracheophyta</taxon>
        <taxon>Spermatophyta</taxon>
        <taxon>Magnoliopsida</taxon>
        <taxon>eudicotyledons</taxon>
        <taxon>Gunneridae</taxon>
        <taxon>Pentapetalae</taxon>
        <taxon>rosids</taxon>
        <taxon>malvids</taxon>
        <taxon>Brassicales</taxon>
        <taxon>Brassicaceae</taxon>
        <taxon>Camelineae</taxon>
        <taxon>Camelina</taxon>
    </lineage>
</organism>
<evidence type="ECO:0000256" key="4">
    <source>
        <dbReference type="PROSITE-ProRule" id="PRU00175"/>
    </source>
</evidence>
<dbReference type="GeneID" id="104759145"/>
<keyword evidence="6" id="KW-1185">Reference proteome</keyword>
<protein>
    <submittedName>
        <fullName evidence="7">E3 ubiquitin-protein ligase RNF13-like</fullName>
    </submittedName>
</protein>
<gene>
    <name evidence="7" type="primary">LOC104759145</name>
</gene>
<dbReference type="Gene3D" id="3.30.40.10">
    <property type="entry name" value="Zinc/RING finger domain, C3HC4 (zinc finger)"/>
    <property type="match status" value="1"/>
</dbReference>
<dbReference type="SUPFAM" id="SSF57850">
    <property type="entry name" value="RING/U-box"/>
    <property type="match status" value="1"/>
</dbReference>
<evidence type="ECO:0000259" key="5">
    <source>
        <dbReference type="PROSITE" id="PS50089"/>
    </source>
</evidence>
<reference evidence="6" key="1">
    <citation type="journal article" date="2014" name="Nat. Commun.">
        <title>The emerging biofuel crop Camelina sativa retains a highly undifferentiated hexaploid genome structure.</title>
        <authorList>
            <person name="Kagale S."/>
            <person name="Koh C."/>
            <person name="Nixon J."/>
            <person name="Bollina V."/>
            <person name="Clarke W.E."/>
            <person name="Tuteja R."/>
            <person name="Spillane C."/>
            <person name="Robinson S.J."/>
            <person name="Links M.G."/>
            <person name="Clarke C."/>
            <person name="Higgins E.E."/>
            <person name="Huebert T."/>
            <person name="Sharpe A.G."/>
            <person name="Parkin I.A."/>
        </authorList>
    </citation>
    <scope>NUCLEOTIDE SEQUENCE [LARGE SCALE GENOMIC DNA]</scope>
    <source>
        <strain evidence="6">cv. DH55</strain>
    </source>
</reference>
<accession>A0ABM0X4A8</accession>
<dbReference type="Pfam" id="PF13639">
    <property type="entry name" value="zf-RING_2"/>
    <property type="match status" value="1"/>
</dbReference>
<evidence type="ECO:0000313" key="6">
    <source>
        <dbReference type="Proteomes" id="UP000694864"/>
    </source>
</evidence>
<keyword evidence="2 4" id="KW-0863">Zinc-finger</keyword>
<dbReference type="InterPro" id="IPR001841">
    <property type="entry name" value="Znf_RING"/>
</dbReference>
<evidence type="ECO:0000313" key="7">
    <source>
        <dbReference type="RefSeq" id="XP_010480409.1"/>
    </source>
</evidence>
<dbReference type="InterPro" id="IPR013083">
    <property type="entry name" value="Znf_RING/FYVE/PHD"/>
</dbReference>
<dbReference type="Proteomes" id="UP000694864">
    <property type="component" value="Chromosome 17"/>
</dbReference>
<reference evidence="7" key="2">
    <citation type="submission" date="2025-08" db="UniProtKB">
        <authorList>
            <consortium name="RefSeq"/>
        </authorList>
    </citation>
    <scope>IDENTIFICATION</scope>
    <source>
        <tissue evidence="7">Leaf</tissue>
    </source>
</reference>
<dbReference type="InterPro" id="IPR051834">
    <property type="entry name" value="RING_finger_E3_ligase"/>
</dbReference>
<keyword evidence="1" id="KW-0479">Metal-binding</keyword>
<dbReference type="PROSITE" id="PS50089">
    <property type="entry name" value="ZF_RING_2"/>
    <property type="match status" value="1"/>
</dbReference>
<dbReference type="SMART" id="SM00184">
    <property type="entry name" value="RING"/>
    <property type="match status" value="1"/>
</dbReference>
<evidence type="ECO:0000256" key="1">
    <source>
        <dbReference type="ARBA" id="ARBA00022723"/>
    </source>
</evidence>
<evidence type="ECO:0000256" key="3">
    <source>
        <dbReference type="ARBA" id="ARBA00022833"/>
    </source>
</evidence>